<reference evidence="2 3" key="1">
    <citation type="journal article" date="2013" name="ISME J.">
        <title>Metabolic model for the filamentous 'Candidatus Microthrix parvicella' based on genomic and metagenomic analyses.</title>
        <authorList>
            <person name="Jon McIlroy S."/>
            <person name="Kristiansen R."/>
            <person name="Albertsen M."/>
            <person name="Michael Karst S."/>
            <person name="Rossetti S."/>
            <person name="Lund Nielsen J."/>
            <person name="Tandoi V."/>
            <person name="James Seviour R."/>
            <person name="Nielsen P.H."/>
        </authorList>
    </citation>
    <scope>NUCLEOTIDE SEQUENCE [LARGE SCALE GENOMIC DNA]</scope>
    <source>
        <strain evidence="2 3">RN1</strain>
    </source>
</reference>
<dbReference type="SUPFAM" id="SSF56601">
    <property type="entry name" value="beta-lactamase/transpeptidase-like"/>
    <property type="match status" value="1"/>
</dbReference>
<dbReference type="Pfam" id="PF00144">
    <property type="entry name" value="Beta-lactamase"/>
    <property type="match status" value="1"/>
</dbReference>
<dbReference type="EMBL" id="CANL01000030">
    <property type="protein sequence ID" value="CCM64320.1"/>
    <property type="molecule type" value="Genomic_DNA"/>
</dbReference>
<protein>
    <submittedName>
        <fullName evidence="2">Putative Beta-lactamase</fullName>
    </submittedName>
</protein>
<dbReference type="eggNOG" id="COG1680">
    <property type="taxonomic scope" value="Bacteria"/>
</dbReference>
<evidence type="ECO:0000313" key="2">
    <source>
        <dbReference type="EMBL" id="CCM64320.1"/>
    </source>
</evidence>
<dbReference type="InterPro" id="IPR012338">
    <property type="entry name" value="Beta-lactam/transpept-like"/>
</dbReference>
<dbReference type="AlphaFoldDB" id="R4Z102"/>
<dbReference type="PANTHER" id="PTHR43283">
    <property type="entry name" value="BETA-LACTAMASE-RELATED"/>
    <property type="match status" value="1"/>
</dbReference>
<feature type="domain" description="Beta-lactamase-related" evidence="1">
    <location>
        <begin position="42"/>
        <end position="374"/>
    </location>
</feature>
<dbReference type="OrthoDB" id="9809635at2"/>
<gene>
    <name evidence="2" type="ORF">BN381_360022</name>
</gene>
<keyword evidence="3" id="KW-1185">Reference proteome</keyword>
<proteinExistence type="predicted"/>
<dbReference type="STRING" id="1229780.BN381_360022"/>
<evidence type="ECO:0000259" key="1">
    <source>
        <dbReference type="Pfam" id="PF00144"/>
    </source>
</evidence>
<accession>R4Z102</accession>
<dbReference type="RefSeq" id="WP_012228212.1">
    <property type="nucleotide sequence ID" value="NZ_HG422565.1"/>
</dbReference>
<comment type="caution">
    <text evidence="2">The sequence shown here is derived from an EMBL/GenBank/DDBJ whole genome shotgun (WGS) entry which is preliminary data.</text>
</comment>
<dbReference type="Proteomes" id="UP000018291">
    <property type="component" value="Unassembled WGS sequence"/>
</dbReference>
<dbReference type="HOGENOM" id="CLU_064241_0_0_11"/>
<dbReference type="Gene3D" id="3.40.710.10">
    <property type="entry name" value="DD-peptidase/beta-lactamase superfamily"/>
    <property type="match status" value="1"/>
</dbReference>
<organism evidence="2 3">
    <name type="scientific">Candidatus Neomicrothrix parvicella RN1</name>
    <dbReference type="NCBI Taxonomy" id="1229780"/>
    <lineage>
        <taxon>Bacteria</taxon>
        <taxon>Bacillati</taxon>
        <taxon>Actinomycetota</taxon>
        <taxon>Acidimicrobiia</taxon>
        <taxon>Acidimicrobiales</taxon>
        <taxon>Microthrixaceae</taxon>
        <taxon>Candidatus Neomicrothrix</taxon>
    </lineage>
</organism>
<sequence>MGHRHIDCTTGLLAAEASEAGVPASLVDELIERAHREIRSGLLPSCQLALAHNGRLVAYRTLGAAQPDDSFVVFSCTKILMAGALWLAIGEGLVSRDTRVAQVVPEFATNGKEVVTVEQLLTHTAGFPSAPFSPDDWEDRARRLERFSSWRLNWEPGSRFEYHSAAAHWVLAEILERVTGTDYRRFIHERLTEPLGLSRLRLGVPEESQSDIQGLVAVGEPPTSEQIESATGIAGLDLTELGNVAEEHLLEFNGVARRRVGVPGGGAVGTAAELAMFLQAVMANPGRMWDPGVLAAGTREVLCTFTDPMVGVPANRTLGLLLAGDDGFSALRGFGRTVSAAAFGHMGAGGQVAWADPASGLSFVYLTNGLDRDPIRMGRRGSSLSNRAGAVTLEAGTR</sequence>
<dbReference type="InterPro" id="IPR050789">
    <property type="entry name" value="Diverse_Enzym_Activities"/>
</dbReference>
<dbReference type="InterPro" id="IPR001466">
    <property type="entry name" value="Beta-lactam-related"/>
</dbReference>
<name>R4Z102_9ACTN</name>
<evidence type="ECO:0000313" key="3">
    <source>
        <dbReference type="Proteomes" id="UP000018291"/>
    </source>
</evidence>